<evidence type="ECO:0000313" key="7">
    <source>
        <dbReference type="Proteomes" id="UP000041394"/>
    </source>
</evidence>
<dbReference type="InterPro" id="IPR003593">
    <property type="entry name" value="AAA+_ATPase"/>
</dbReference>
<evidence type="ECO:0000313" key="5">
    <source>
        <dbReference type="EMBL" id="CRF42858.1"/>
    </source>
</evidence>
<evidence type="ECO:0000313" key="8">
    <source>
        <dbReference type="Proteomes" id="UP000045175"/>
    </source>
</evidence>
<accession>A0A0K2XBD5</accession>
<keyword evidence="1" id="KW-0813">Transport</keyword>
<dbReference type="InterPro" id="IPR017871">
    <property type="entry name" value="ABC_transporter-like_CS"/>
</dbReference>
<dbReference type="PROSITE" id="PS50893">
    <property type="entry name" value="ABC_TRANSPORTER_2"/>
    <property type="match status" value="2"/>
</dbReference>
<evidence type="ECO:0000259" key="4">
    <source>
        <dbReference type="PROSITE" id="PS50893"/>
    </source>
</evidence>
<dbReference type="GO" id="GO:0016887">
    <property type="term" value="F:ATP hydrolysis activity"/>
    <property type="evidence" value="ECO:0007669"/>
    <property type="project" value="InterPro"/>
</dbReference>
<dbReference type="PANTHER" id="PTHR43776">
    <property type="entry name" value="TRANSPORT ATP-BINDING PROTEIN"/>
    <property type="match status" value="1"/>
</dbReference>
<dbReference type="GO" id="GO:0055085">
    <property type="term" value="P:transmembrane transport"/>
    <property type="evidence" value="ECO:0007669"/>
    <property type="project" value="UniProtKB-ARBA"/>
</dbReference>
<evidence type="ECO:0000256" key="3">
    <source>
        <dbReference type="ARBA" id="ARBA00022840"/>
    </source>
</evidence>
<name>A0A0K2XBD5_9HELI</name>
<keyword evidence="3 5" id="KW-0067">ATP-binding</keyword>
<proteinExistence type="predicted"/>
<dbReference type="GO" id="GO:0015833">
    <property type="term" value="P:peptide transport"/>
    <property type="evidence" value="ECO:0007669"/>
    <property type="project" value="InterPro"/>
</dbReference>
<dbReference type="Gene3D" id="3.40.50.300">
    <property type="entry name" value="P-loop containing nucleotide triphosphate hydrolases"/>
    <property type="match status" value="2"/>
</dbReference>
<dbReference type="NCBIfam" id="NF008453">
    <property type="entry name" value="PRK11308.1"/>
    <property type="match status" value="2"/>
</dbReference>
<dbReference type="AlphaFoldDB" id="A0A0K2XBD5"/>
<dbReference type="GO" id="GO:0005524">
    <property type="term" value="F:ATP binding"/>
    <property type="evidence" value="ECO:0007669"/>
    <property type="project" value="UniProtKB-KW"/>
</dbReference>
<dbReference type="Pfam" id="PF00005">
    <property type="entry name" value="ABC_tran"/>
    <property type="match status" value="2"/>
</dbReference>
<dbReference type="InterPro" id="IPR013563">
    <property type="entry name" value="Oligopep_ABC_C"/>
</dbReference>
<dbReference type="InterPro" id="IPR003439">
    <property type="entry name" value="ABC_transporter-like_ATP-bd"/>
</dbReference>
<feature type="domain" description="ABC transporter" evidence="4">
    <location>
        <begin position="13"/>
        <end position="256"/>
    </location>
</feature>
<dbReference type="PANTHER" id="PTHR43776:SF8">
    <property type="entry name" value="ABC TRANSPORTER, ATP-BINDING PROTEIN"/>
    <property type="match status" value="1"/>
</dbReference>
<dbReference type="Proteomes" id="UP000045175">
    <property type="component" value="Unassembled WGS sequence"/>
</dbReference>
<reference evidence="5" key="1">
    <citation type="submission" date="2014-12" db="EMBL/GenBank/DDBJ databases">
        <title>Whole genome sequences of four Staphylococcus schleiferi canine isolates.</title>
        <authorList>
            <person name="Misic A.M."/>
            <person name="Cain C."/>
            <person name="Morris D.O."/>
            <person name="Rankin S."/>
            <person name="Beiting D."/>
        </authorList>
    </citation>
    <scope>NUCLEOTIDE SEQUENCE</scope>
    <source>
        <strain evidence="5">ASB13</strain>
        <strain evidence="6">ASB9</strain>
    </source>
</reference>
<evidence type="ECO:0000256" key="1">
    <source>
        <dbReference type="ARBA" id="ARBA00022448"/>
    </source>
</evidence>
<keyword evidence="2" id="KW-0547">Nucleotide-binding</keyword>
<feature type="domain" description="ABC transporter" evidence="4">
    <location>
        <begin position="276"/>
        <end position="517"/>
    </location>
</feature>
<dbReference type="CDD" id="cd03257">
    <property type="entry name" value="ABC_NikE_OppD_transporters"/>
    <property type="match status" value="2"/>
</dbReference>
<dbReference type="SUPFAM" id="SSF52540">
    <property type="entry name" value="P-loop containing nucleoside triphosphate hydrolases"/>
    <property type="match status" value="2"/>
</dbReference>
<reference evidence="7 8" key="2">
    <citation type="submission" date="2014-12" db="EMBL/GenBank/DDBJ databases">
        <authorList>
            <person name="Jaenicke S."/>
        </authorList>
    </citation>
    <scope>NUCLEOTIDE SEQUENCE [LARGE SCALE GENOMIC DNA]</scope>
</reference>
<dbReference type="InterPro" id="IPR027417">
    <property type="entry name" value="P-loop_NTPase"/>
</dbReference>
<dbReference type="Pfam" id="PF08352">
    <property type="entry name" value="oligo_HPY"/>
    <property type="match status" value="2"/>
</dbReference>
<evidence type="ECO:0000313" key="6">
    <source>
        <dbReference type="EMBL" id="CRF44426.1"/>
    </source>
</evidence>
<dbReference type="InterPro" id="IPR050319">
    <property type="entry name" value="ABC_transp_ATP-bind"/>
</dbReference>
<organism evidence="5 8">
    <name type="scientific">Helicobacter ailurogastricus</name>
    <dbReference type="NCBI Taxonomy" id="1578720"/>
    <lineage>
        <taxon>Bacteria</taxon>
        <taxon>Pseudomonadati</taxon>
        <taxon>Campylobacterota</taxon>
        <taxon>Epsilonproteobacteria</taxon>
        <taxon>Campylobacterales</taxon>
        <taxon>Helicobacteraceae</taxon>
        <taxon>Helicobacter</taxon>
    </lineage>
</organism>
<dbReference type="EMBL" id="CDMH01000047">
    <property type="protein sequence ID" value="CRF42858.1"/>
    <property type="molecule type" value="Genomic_DNA"/>
</dbReference>
<sequence>MPSAPQVLNNPLLRLENLNARVGADFLLKDLNLVVEVGQRVALVGESGSGKSSLASLILRLSGHIQPINGRIVFKGQDLLRLSDRAMRALRGQHIGYIAQEPLSALNPLHKIQKQILEALYLHAKPSKQEAQERLEAVMTQVGLSMDLCQRYPYELSGGQNQRAALAMALINRPKLLICDEPTTALDAQVQLQILELLKTLSTQHQMALLFISHDLGAVGLLADSVYVLQKGQICEHNATKELFNAPKHPYSQMLLQARQLQKKRTPALDQPTLSVQDFSVFYTKSKFFKKDIFEAIRGVDFDLRKQETLGIIGQSGSGKSSLAMGLLKLAQSQGVQVLLGQSVGGLSRQSFKPYRKSLQMVFQNPFASLNPRWSVQEILLEAFVGAGLKRDSAQAKESLEAVGLEAKHLHYYPFELSGGQRQRVAIARAILTRPQVVVMDEPTSALDKSLQKVVLALLLELQEKLQLSYVFISHDLDVIECMCDRVLVVHKGAVVESGRVDEVFSAPKHPYTKELLETRL</sequence>
<dbReference type="SMART" id="SM00382">
    <property type="entry name" value="AAA"/>
    <property type="match status" value="2"/>
</dbReference>
<evidence type="ECO:0000256" key="2">
    <source>
        <dbReference type="ARBA" id="ARBA00022741"/>
    </source>
</evidence>
<dbReference type="EMBL" id="CDMN01000037">
    <property type="protein sequence ID" value="CRF44426.1"/>
    <property type="molecule type" value="Genomic_DNA"/>
</dbReference>
<gene>
    <name evidence="5" type="ORF">HAL013_10680</name>
    <name evidence="6" type="ORF">HAL09_10080</name>
</gene>
<dbReference type="PROSITE" id="PS00211">
    <property type="entry name" value="ABC_TRANSPORTER_1"/>
    <property type="match status" value="1"/>
</dbReference>
<protein>
    <submittedName>
        <fullName evidence="5">Oligopeptide transport ATP-binding protein OppD (TC 3.A.1.5.1)</fullName>
    </submittedName>
</protein>
<dbReference type="Proteomes" id="UP000041394">
    <property type="component" value="Unassembled WGS sequence"/>
</dbReference>